<keyword evidence="6" id="KW-1185">Reference proteome</keyword>
<dbReference type="GO" id="GO:0016791">
    <property type="term" value="F:phosphatase activity"/>
    <property type="evidence" value="ECO:0007669"/>
    <property type="project" value="TreeGrafter"/>
</dbReference>
<dbReference type="InterPro" id="IPR023214">
    <property type="entry name" value="HAD_sf"/>
</dbReference>
<keyword evidence="4" id="KW-0460">Magnesium</keyword>
<dbReference type="EMBL" id="QNRI01000002">
    <property type="protein sequence ID" value="RBP00319.1"/>
    <property type="molecule type" value="Genomic_DNA"/>
</dbReference>
<dbReference type="STRING" id="200904.GCA_900168775_00352"/>
<dbReference type="PANTHER" id="PTHR46470:SF2">
    <property type="entry name" value="GLYCERALDEHYDE 3-PHOSPHATE PHOSPHATASE"/>
    <property type="match status" value="1"/>
</dbReference>
<dbReference type="NCBIfam" id="TIGR01549">
    <property type="entry name" value="HAD-SF-IA-v1"/>
    <property type="match status" value="1"/>
</dbReference>
<proteinExistence type="predicted"/>
<dbReference type="Proteomes" id="UP000252254">
    <property type="component" value="Unassembled WGS sequence"/>
</dbReference>
<dbReference type="Gene3D" id="3.40.50.1000">
    <property type="entry name" value="HAD superfamily/HAD-like"/>
    <property type="match status" value="1"/>
</dbReference>
<dbReference type="GO" id="GO:0044281">
    <property type="term" value="P:small molecule metabolic process"/>
    <property type="evidence" value="ECO:0007669"/>
    <property type="project" value="UniProtKB-ARBA"/>
</dbReference>
<dbReference type="PRINTS" id="PR00413">
    <property type="entry name" value="HADHALOGNASE"/>
</dbReference>
<evidence type="ECO:0000256" key="3">
    <source>
        <dbReference type="ARBA" id="ARBA00022801"/>
    </source>
</evidence>
<dbReference type="PANTHER" id="PTHR46470">
    <property type="entry name" value="N-ACYLNEURAMINATE-9-PHOSPHATASE"/>
    <property type="match status" value="1"/>
</dbReference>
<sequence>MLTIIFDVDDTLYDQSRPFKIAAQAFFDRTFTEEELHELYISSRKFSDELFHQSTTGEVSVEDLQVYRITEAAKTFEITLNRQEALHFQADYLAELKKMTLFEEVEQLLTLLHQQDDIQLAVLTNGEKEHQAMKIDKLRLDRWIPDNHLFISGALGVAKPDKRVFEIIEVQLGLDKENTIYIGDSFDHDIVGAKQVGWKAIWMNHRKRTAPRKDLAPDYEVQHPKALLDLFKNESL</sequence>
<dbReference type="SUPFAM" id="SSF56784">
    <property type="entry name" value="HAD-like"/>
    <property type="match status" value="1"/>
</dbReference>
<dbReference type="SFLD" id="SFLDS00003">
    <property type="entry name" value="Haloacid_Dehalogenase"/>
    <property type="match status" value="1"/>
</dbReference>
<keyword evidence="2" id="KW-0479">Metal-binding</keyword>
<organism evidence="5 6">
    <name type="scientific">Paraliobacillus ryukyuensis</name>
    <dbReference type="NCBI Taxonomy" id="200904"/>
    <lineage>
        <taxon>Bacteria</taxon>
        <taxon>Bacillati</taxon>
        <taxon>Bacillota</taxon>
        <taxon>Bacilli</taxon>
        <taxon>Bacillales</taxon>
        <taxon>Bacillaceae</taxon>
        <taxon>Paraliobacillus</taxon>
    </lineage>
</organism>
<evidence type="ECO:0000313" key="6">
    <source>
        <dbReference type="Proteomes" id="UP000252254"/>
    </source>
</evidence>
<dbReference type="InterPro" id="IPR051400">
    <property type="entry name" value="HAD-like_hydrolase"/>
</dbReference>
<evidence type="ECO:0000256" key="1">
    <source>
        <dbReference type="ARBA" id="ARBA00001946"/>
    </source>
</evidence>
<dbReference type="InterPro" id="IPR036412">
    <property type="entry name" value="HAD-like_sf"/>
</dbReference>
<dbReference type="RefSeq" id="WP_079710387.1">
    <property type="nucleotide sequence ID" value="NZ_BAABQN010000002.1"/>
</dbReference>
<dbReference type="Pfam" id="PF00702">
    <property type="entry name" value="Hydrolase"/>
    <property type="match status" value="1"/>
</dbReference>
<accession>A0A366EFX0</accession>
<evidence type="ECO:0000313" key="5">
    <source>
        <dbReference type="EMBL" id="RBP00319.1"/>
    </source>
</evidence>
<evidence type="ECO:0000256" key="2">
    <source>
        <dbReference type="ARBA" id="ARBA00022723"/>
    </source>
</evidence>
<comment type="caution">
    <text evidence="5">The sequence shown here is derived from an EMBL/GenBank/DDBJ whole genome shotgun (WGS) entry which is preliminary data.</text>
</comment>
<keyword evidence="3 5" id="KW-0378">Hydrolase</keyword>
<comment type="cofactor">
    <cofactor evidence="1">
        <name>Mg(2+)</name>
        <dbReference type="ChEBI" id="CHEBI:18420"/>
    </cofactor>
</comment>
<dbReference type="GO" id="GO:0046872">
    <property type="term" value="F:metal ion binding"/>
    <property type="evidence" value="ECO:0007669"/>
    <property type="project" value="UniProtKB-KW"/>
</dbReference>
<dbReference type="OrthoDB" id="25198at2"/>
<dbReference type="SFLD" id="SFLDG01129">
    <property type="entry name" value="C1.5:_HAD__Beta-PGM__Phosphata"/>
    <property type="match status" value="1"/>
</dbReference>
<protein>
    <submittedName>
        <fullName evidence="5">Putative hydrolase of the HAD superfamily</fullName>
    </submittedName>
</protein>
<dbReference type="InterPro" id="IPR006439">
    <property type="entry name" value="HAD-SF_hydro_IA"/>
</dbReference>
<reference evidence="5 6" key="1">
    <citation type="submission" date="2018-06" db="EMBL/GenBank/DDBJ databases">
        <title>Genomic Encyclopedia of Type Strains, Phase IV (KMG-IV): sequencing the most valuable type-strain genomes for metagenomic binning, comparative biology and taxonomic classification.</title>
        <authorList>
            <person name="Goeker M."/>
        </authorList>
    </citation>
    <scope>NUCLEOTIDE SEQUENCE [LARGE SCALE GENOMIC DNA]</scope>
    <source>
        <strain evidence="5 6">DSM 15140</strain>
    </source>
</reference>
<gene>
    <name evidence="5" type="ORF">DES48_10280</name>
</gene>
<dbReference type="Gene3D" id="1.20.120.710">
    <property type="entry name" value="Haloacid dehalogenase hydrolase-like domain"/>
    <property type="match status" value="1"/>
</dbReference>
<evidence type="ECO:0000256" key="4">
    <source>
        <dbReference type="ARBA" id="ARBA00022842"/>
    </source>
</evidence>
<name>A0A366EFX0_9BACI</name>
<dbReference type="AlphaFoldDB" id="A0A366EFX0"/>